<gene>
    <name evidence="2" type="ORF">UXQ13_01700</name>
</gene>
<organism evidence="2 3">
    <name type="scientific">Klenkia terrae</name>
    <dbReference type="NCBI Taxonomy" id="1052259"/>
    <lineage>
        <taxon>Bacteria</taxon>
        <taxon>Bacillati</taxon>
        <taxon>Actinomycetota</taxon>
        <taxon>Actinomycetes</taxon>
        <taxon>Geodermatophilales</taxon>
        <taxon>Geodermatophilaceae</taxon>
        <taxon>Klenkia</taxon>
    </lineage>
</organism>
<feature type="domain" description="C-methyltransferase" evidence="1">
    <location>
        <begin position="3"/>
        <end position="114"/>
    </location>
</feature>
<dbReference type="EMBL" id="JBAPLV010000001">
    <property type="protein sequence ID" value="MEI4277165.1"/>
    <property type="molecule type" value="Genomic_DNA"/>
</dbReference>
<dbReference type="Gene3D" id="3.40.50.720">
    <property type="entry name" value="NAD(P)-binding Rossmann-like Domain"/>
    <property type="match status" value="1"/>
</dbReference>
<reference evidence="2 3" key="1">
    <citation type="submission" date="2024-03" db="EMBL/GenBank/DDBJ databases">
        <title>Draft genome sequence of Klenkia terrae.</title>
        <authorList>
            <person name="Duangmal K."/>
            <person name="Chantavorakit T."/>
        </authorList>
    </citation>
    <scope>NUCLEOTIDE SEQUENCE [LARGE SCALE GENOMIC DNA]</scope>
    <source>
        <strain evidence="2 3">JCM 17786</strain>
    </source>
</reference>
<accession>A0ABU8E0Z0</accession>
<name>A0ABU8E0Z0_9ACTN</name>
<keyword evidence="3" id="KW-1185">Reference proteome</keyword>
<evidence type="ECO:0000259" key="1">
    <source>
        <dbReference type="Pfam" id="PF08484"/>
    </source>
</evidence>
<dbReference type="InterPro" id="IPR013691">
    <property type="entry name" value="MeTrfase_14"/>
</dbReference>
<dbReference type="Pfam" id="PF08484">
    <property type="entry name" value="Methyltransf_14"/>
    <property type="match status" value="1"/>
</dbReference>
<proteinExistence type="predicted"/>
<sequence>MRTWRTHVADEVAALRRHLEDAREAGRRARGYRAASRSIPLLGAAGIGPDLLPAIADAAPGKQGRTLPAGAIPVISPAQLVAAAPDEVILSLPDLLAEVRRSVAGIEAAGGRWIDVGDLLIGRGATSV</sequence>
<dbReference type="Proteomes" id="UP001373496">
    <property type="component" value="Unassembled WGS sequence"/>
</dbReference>
<dbReference type="RefSeq" id="WP_336391740.1">
    <property type="nucleotide sequence ID" value="NZ_JBAPLV010000001.1"/>
</dbReference>
<protein>
    <recommendedName>
        <fullName evidence="1">C-methyltransferase domain-containing protein</fullName>
    </recommendedName>
</protein>
<comment type="caution">
    <text evidence="2">The sequence shown here is derived from an EMBL/GenBank/DDBJ whole genome shotgun (WGS) entry which is preliminary data.</text>
</comment>
<evidence type="ECO:0000313" key="3">
    <source>
        <dbReference type="Proteomes" id="UP001373496"/>
    </source>
</evidence>
<evidence type="ECO:0000313" key="2">
    <source>
        <dbReference type="EMBL" id="MEI4277165.1"/>
    </source>
</evidence>